<evidence type="ECO:0000313" key="2">
    <source>
        <dbReference type="Proteomes" id="UP001434883"/>
    </source>
</evidence>
<proteinExistence type="predicted"/>
<keyword evidence="2" id="KW-1185">Reference proteome</keyword>
<dbReference type="EMBL" id="JAHRIN010026276">
    <property type="protein sequence ID" value="MEQ2200611.1"/>
    <property type="molecule type" value="Genomic_DNA"/>
</dbReference>
<sequence>MAQYQPYVYLKLMFSIINLTEENKKLPSINSMRGSELCSMLLFSLANLFLFFIRKSFHTCLTKQTIQENKLSSITSRPNISGVKVAEEVKPSQVYLYNAFQQQGTQSVHEEKYYNDTEHRKTNRMTLITLGSNNK</sequence>
<reference evidence="1 2" key="1">
    <citation type="submission" date="2021-06" db="EMBL/GenBank/DDBJ databases">
        <authorList>
            <person name="Palmer J.M."/>
        </authorList>
    </citation>
    <scope>NUCLEOTIDE SEQUENCE [LARGE SCALE GENOMIC DNA]</scope>
    <source>
        <strain evidence="1 2">XC_2019</strain>
        <tissue evidence="1">Muscle</tissue>
    </source>
</reference>
<name>A0ABV0QXN8_9TELE</name>
<dbReference type="Proteomes" id="UP001434883">
    <property type="component" value="Unassembled WGS sequence"/>
</dbReference>
<gene>
    <name evidence="1" type="ORF">XENOCAPTIV_000746</name>
</gene>
<organism evidence="1 2">
    <name type="scientific">Xenoophorus captivus</name>
    <dbReference type="NCBI Taxonomy" id="1517983"/>
    <lineage>
        <taxon>Eukaryota</taxon>
        <taxon>Metazoa</taxon>
        <taxon>Chordata</taxon>
        <taxon>Craniata</taxon>
        <taxon>Vertebrata</taxon>
        <taxon>Euteleostomi</taxon>
        <taxon>Actinopterygii</taxon>
        <taxon>Neopterygii</taxon>
        <taxon>Teleostei</taxon>
        <taxon>Neoteleostei</taxon>
        <taxon>Acanthomorphata</taxon>
        <taxon>Ovalentaria</taxon>
        <taxon>Atherinomorphae</taxon>
        <taxon>Cyprinodontiformes</taxon>
        <taxon>Goodeidae</taxon>
        <taxon>Xenoophorus</taxon>
    </lineage>
</organism>
<comment type="caution">
    <text evidence="1">The sequence shown here is derived from an EMBL/GenBank/DDBJ whole genome shotgun (WGS) entry which is preliminary data.</text>
</comment>
<protein>
    <submittedName>
        <fullName evidence="1">Uncharacterized protein</fullName>
    </submittedName>
</protein>
<accession>A0ABV0QXN8</accession>
<evidence type="ECO:0000313" key="1">
    <source>
        <dbReference type="EMBL" id="MEQ2200611.1"/>
    </source>
</evidence>